<dbReference type="EMBL" id="UINC01157467">
    <property type="protein sequence ID" value="SVD54472.1"/>
    <property type="molecule type" value="Genomic_DNA"/>
</dbReference>
<accession>A0A382W6N0</accession>
<proteinExistence type="predicted"/>
<reference evidence="1" key="1">
    <citation type="submission" date="2018-05" db="EMBL/GenBank/DDBJ databases">
        <authorList>
            <person name="Lanie J.A."/>
            <person name="Ng W.-L."/>
            <person name="Kazmierczak K.M."/>
            <person name="Andrzejewski T.M."/>
            <person name="Davidsen T.M."/>
            <person name="Wayne K.J."/>
            <person name="Tettelin H."/>
            <person name="Glass J.I."/>
            <person name="Rusch D."/>
            <person name="Podicherti R."/>
            <person name="Tsui H.-C.T."/>
            <person name="Winkler M.E."/>
        </authorList>
    </citation>
    <scope>NUCLEOTIDE SEQUENCE</scope>
</reference>
<sequence length="22" mass="2319">MGGQAGADKAAVFFCYPQPTRC</sequence>
<dbReference type="AlphaFoldDB" id="A0A382W6N0"/>
<gene>
    <name evidence="1" type="ORF">METZ01_LOCUS407326</name>
</gene>
<organism evidence="1">
    <name type="scientific">marine metagenome</name>
    <dbReference type="NCBI Taxonomy" id="408172"/>
    <lineage>
        <taxon>unclassified sequences</taxon>
        <taxon>metagenomes</taxon>
        <taxon>ecological metagenomes</taxon>
    </lineage>
</organism>
<evidence type="ECO:0000313" key="1">
    <source>
        <dbReference type="EMBL" id="SVD54472.1"/>
    </source>
</evidence>
<protein>
    <submittedName>
        <fullName evidence="1">Uncharacterized protein</fullName>
    </submittedName>
</protein>
<name>A0A382W6N0_9ZZZZ</name>
<feature type="non-terminal residue" evidence="1">
    <location>
        <position position="22"/>
    </location>
</feature>